<dbReference type="Proteomes" id="UP000748025">
    <property type="component" value="Unassembled WGS sequence"/>
</dbReference>
<dbReference type="OrthoDB" id="4868994at2759"/>
<gene>
    <name evidence="1" type="ORF">E4U43_000652</name>
</gene>
<dbReference type="EMBL" id="SRPW01001201">
    <property type="protein sequence ID" value="KAG6004950.1"/>
    <property type="molecule type" value="Genomic_DNA"/>
</dbReference>
<sequence>MASVPSSGKGHAPAGPDKSVVGHLQDWGCECFGPSLFHVVCVRERVGEYEWREEEEEEEDKEEEMMFMVKTGWTSAK</sequence>
<keyword evidence="2" id="KW-1185">Reference proteome</keyword>
<proteinExistence type="predicted"/>
<name>A0A9P7N9V2_9HYPO</name>
<reference evidence="1" key="1">
    <citation type="journal article" date="2020" name="bioRxiv">
        <title>Whole genome comparisons of ergot fungi reveals the divergence and evolution of species within the genus Claviceps are the result of varying mechanisms driving genome evolution and host range expansion.</title>
        <authorList>
            <person name="Wyka S.A."/>
            <person name="Mondo S.J."/>
            <person name="Liu M."/>
            <person name="Dettman J."/>
            <person name="Nalam V."/>
            <person name="Broders K.D."/>
        </authorList>
    </citation>
    <scope>NUCLEOTIDE SEQUENCE</scope>
    <source>
        <strain evidence="1">CCC 602</strain>
    </source>
</reference>
<dbReference type="AlphaFoldDB" id="A0A9P7N9V2"/>
<organism evidence="1 2">
    <name type="scientific">Claviceps pusilla</name>
    <dbReference type="NCBI Taxonomy" id="123648"/>
    <lineage>
        <taxon>Eukaryota</taxon>
        <taxon>Fungi</taxon>
        <taxon>Dikarya</taxon>
        <taxon>Ascomycota</taxon>
        <taxon>Pezizomycotina</taxon>
        <taxon>Sordariomycetes</taxon>
        <taxon>Hypocreomycetidae</taxon>
        <taxon>Hypocreales</taxon>
        <taxon>Clavicipitaceae</taxon>
        <taxon>Claviceps</taxon>
    </lineage>
</organism>
<comment type="caution">
    <text evidence="1">The sequence shown here is derived from an EMBL/GenBank/DDBJ whole genome shotgun (WGS) entry which is preliminary data.</text>
</comment>
<accession>A0A9P7N9V2</accession>
<evidence type="ECO:0000313" key="2">
    <source>
        <dbReference type="Proteomes" id="UP000748025"/>
    </source>
</evidence>
<evidence type="ECO:0000313" key="1">
    <source>
        <dbReference type="EMBL" id="KAG6004950.1"/>
    </source>
</evidence>
<protein>
    <submittedName>
        <fullName evidence="1">Uncharacterized protein</fullName>
    </submittedName>
</protein>